<protein>
    <recommendedName>
        <fullName evidence="2">Alcohol dehydrogenase-like C-terminal domain-containing protein</fullName>
    </recommendedName>
</protein>
<sequence>EKYITHEYPFEMIEKGFEMVEKNQALKVLLHFK</sequence>
<accession>X1VUI3</accession>
<dbReference type="EMBL" id="BARW01037531">
    <property type="protein sequence ID" value="GAJ24867.1"/>
    <property type="molecule type" value="Genomic_DNA"/>
</dbReference>
<comment type="caution">
    <text evidence="1">The sequence shown here is derived from an EMBL/GenBank/DDBJ whole genome shotgun (WGS) entry which is preliminary data.</text>
</comment>
<evidence type="ECO:0000313" key="1">
    <source>
        <dbReference type="EMBL" id="GAJ24867.1"/>
    </source>
</evidence>
<proteinExistence type="predicted"/>
<dbReference type="AlphaFoldDB" id="X1VUI3"/>
<feature type="non-terminal residue" evidence="1">
    <location>
        <position position="1"/>
    </location>
</feature>
<gene>
    <name evidence="1" type="ORF">S12H4_57920</name>
</gene>
<name>X1VUI3_9ZZZZ</name>
<evidence type="ECO:0008006" key="2">
    <source>
        <dbReference type="Google" id="ProtNLM"/>
    </source>
</evidence>
<reference evidence="1" key="1">
    <citation type="journal article" date="2014" name="Front. Microbiol.">
        <title>High frequency of phylogenetically diverse reductive dehalogenase-homologous genes in deep subseafloor sedimentary metagenomes.</title>
        <authorList>
            <person name="Kawai M."/>
            <person name="Futagami T."/>
            <person name="Toyoda A."/>
            <person name="Takaki Y."/>
            <person name="Nishi S."/>
            <person name="Hori S."/>
            <person name="Arai W."/>
            <person name="Tsubouchi T."/>
            <person name="Morono Y."/>
            <person name="Uchiyama I."/>
            <person name="Ito T."/>
            <person name="Fujiyama A."/>
            <person name="Inagaki F."/>
            <person name="Takami H."/>
        </authorList>
    </citation>
    <scope>NUCLEOTIDE SEQUENCE</scope>
    <source>
        <strain evidence="1">Expedition CK06-06</strain>
    </source>
</reference>
<organism evidence="1">
    <name type="scientific">marine sediment metagenome</name>
    <dbReference type="NCBI Taxonomy" id="412755"/>
    <lineage>
        <taxon>unclassified sequences</taxon>
        <taxon>metagenomes</taxon>
        <taxon>ecological metagenomes</taxon>
    </lineage>
</organism>